<sequence length="109" mass="12480">MVLISPVTSQNDDLQRTIEQLHYQGAEDILVNAPQQSAYGYQVGYNHPELQYTLDGKRYYVLWLTEESKLAQYKAQRIAANDPEHGGIEIRTVREYDDPATKTFTRSAS</sequence>
<dbReference type="RefSeq" id="WP_070522978.1">
    <property type="nucleotide sequence ID" value="NZ_CAUQVD010000006.1"/>
</dbReference>
<gene>
    <name evidence="1" type="ORF">NCTC10918_00104</name>
</gene>
<proteinExistence type="predicted"/>
<dbReference type="AlphaFoldDB" id="A0A2I1VJS0"/>
<accession>A0A2I1VJS0</accession>
<reference evidence="1 2" key="1">
    <citation type="submission" date="2018-12" db="EMBL/GenBank/DDBJ databases">
        <authorList>
            <consortium name="Pathogen Informatics"/>
        </authorList>
    </citation>
    <scope>NUCLEOTIDE SEQUENCE [LARGE SCALE GENOMIC DNA]</scope>
    <source>
        <strain evidence="1 2">NCTC10918</strain>
    </source>
</reference>
<evidence type="ECO:0000313" key="2">
    <source>
        <dbReference type="Proteomes" id="UP000270988"/>
    </source>
</evidence>
<protein>
    <submittedName>
        <fullName evidence="1">Uncharacterized protein</fullName>
    </submittedName>
</protein>
<evidence type="ECO:0000313" key="1">
    <source>
        <dbReference type="EMBL" id="VEJ28866.1"/>
    </source>
</evidence>
<dbReference type="EMBL" id="LR134521">
    <property type="protein sequence ID" value="VEJ28866.1"/>
    <property type="molecule type" value="Genomic_DNA"/>
</dbReference>
<name>A0A2I1VJS0_9MICC</name>
<dbReference type="STRING" id="762948.HMPREF0733_11467"/>
<dbReference type="Proteomes" id="UP000270988">
    <property type="component" value="Chromosome"/>
</dbReference>
<organism evidence="1 2">
    <name type="scientific">Rothia dentocariosa</name>
    <dbReference type="NCBI Taxonomy" id="2047"/>
    <lineage>
        <taxon>Bacteria</taxon>
        <taxon>Bacillati</taxon>
        <taxon>Actinomycetota</taxon>
        <taxon>Actinomycetes</taxon>
        <taxon>Micrococcales</taxon>
        <taxon>Micrococcaceae</taxon>
        <taxon>Rothia</taxon>
    </lineage>
</organism>